<feature type="domain" description="GYF" evidence="1">
    <location>
        <begin position="164"/>
        <end position="207"/>
    </location>
</feature>
<organism evidence="2 3">
    <name type="scientific">Roseimicrobium gellanilyticum</name>
    <dbReference type="NCBI Taxonomy" id="748857"/>
    <lineage>
        <taxon>Bacteria</taxon>
        <taxon>Pseudomonadati</taxon>
        <taxon>Verrucomicrobiota</taxon>
        <taxon>Verrucomicrobiia</taxon>
        <taxon>Verrucomicrobiales</taxon>
        <taxon>Verrucomicrobiaceae</taxon>
        <taxon>Roseimicrobium</taxon>
    </lineage>
</organism>
<dbReference type="AlphaFoldDB" id="A0A366HFZ8"/>
<name>A0A366HFZ8_9BACT</name>
<dbReference type="EMBL" id="QNRR01000007">
    <property type="protein sequence ID" value="RBP41438.1"/>
    <property type="molecule type" value="Genomic_DNA"/>
</dbReference>
<sequence>MTAAEANQRFAQILGDDLSDGMVNLAIRWNDRASGKKVLADIREMRRQLMALKRDITPFIVRSSNGKSAADLKREAFEEIGRSLLSGLKGTPKSSMPSTSKIGRAFKASRSEPYAVLKENIQNVIAKLDQLSDEIKLSPEYTGEEIDPTAGVHPVSQPKAVGMYLFISEEVKGPFSQEQLQALKDTGVASPETLCCKEGTEEWIPLSASQ</sequence>
<dbReference type="OrthoDB" id="190307at2"/>
<comment type="caution">
    <text evidence="2">The sequence shown here is derived from an EMBL/GenBank/DDBJ whole genome shotgun (WGS) entry which is preliminary data.</text>
</comment>
<dbReference type="Proteomes" id="UP000253426">
    <property type="component" value="Unassembled WGS sequence"/>
</dbReference>
<dbReference type="InterPro" id="IPR025640">
    <property type="entry name" value="GYF_2"/>
</dbReference>
<reference evidence="2 3" key="1">
    <citation type="submission" date="2018-06" db="EMBL/GenBank/DDBJ databases">
        <title>Genomic Encyclopedia of Type Strains, Phase IV (KMG-IV): sequencing the most valuable type-strain genomes for metagenomic binning, comparative biology and taxonomic classification.</title>
        <authorList>
            <person name="Goeker M."/>
        </authorList>
    </citation>
    <scope>NUCLEOTIDE SEQUENCE [LARGE SCALE GENOMIC DNA]</scope>
    <source>
        <strain evidence="2 3">DSM 25532</strain>
    </source>
</reference>
<keyword evidence="3" id="KW-1185">Reference proteome</keyword>
<dbReference type="Pfam" id="PF14237">
    <property type="entry name" value="GYF_2"/>
    <property type="match status" value="1"/>
</dbReference>
<dbReference type="RefSeq" id="WP_113960065.1">
    <property type="nucleotide sequence ID" value="NZ_QNRR01000007.1"/>
</dbReference>
<gene>
    <name evidence="2" type="ORF">DES53_107270</name>
</gene>
<protein>
    <submittedName>
        <fullName evidence="2">Uncharacterized protein DUF4339</fullName>
    </submittedName>
</protein>
<evidence type="ECO:0000313" key="3">
    <source>
        <dbReference type="Proteomes" id="UP000253426"/>
    </source>
</evidence>
<evidence type="ECO:0000259" key="1">
    <source>
        <dbReference type="Pfam" id="PF14237"/>
    </source>
</evidence>
<accession>A0A366HFZ8</accession>
<proteinExistence type="predicted"/>
<evidence type="ECO:0000313" key="2">
    <source>
        <dbReference type="EMBL" id="RBP41438.1"/>
    </source>
</evidence>